<organism evidence="1">
    <name type="scientific">marine sediment metagenome</name>
    <dbReference type="NCBI Taxonomy" id="412755"/>
    <lineage>
        <taxon>unclassified sequences</taxon>
        <taxon>metagenomes</taxon>
        <taxon>ecological metagenomes</taxon>
    </lineage>
</organism>
<dbReference type="EMBL" id="LAZR01002008">
    <property type="protein sequence ID" value="KKN35826.1"/>
    <property type="molecule type" value="Genomic_DNA"/>
</dbReference>
<gene>
    <name evidence="1" type="ORF">LCGC14_0779740</name>
</gene>
<comment type="caution">
    <text evidence="1">The sequence shown here is derived from an EMBL/GenBank/DDBJ whole genome shotgun (WGS) entry which is preliminary data.</text>
</comment>
<name>A0A0F9SFU8_9ZZZZ</name>
<protein>
    <recommendedName>
        <fullName evidence="2">Glycine zipper domain-containing protein</fullName>
    </recommendedName>
</protein>
<reference evidence="1" key="1">
    <citation type="journal article" date="2015" name="Nature">
        <title>Complex archaea that bridge the gap between prokaryotes and eukaryotes.</title>
        <authorList>
            <person name="Spang A."/>
            <person name="Saw J.H."/>
            <person name="Jorgensen S.L."/>
            <person name="Zaremba-Niedzwiedzka K."/>
            <person name="Martijn J."/>
            <person name="Lind A.E."/>
            <person name="van Eijk R."/>
            <person name="Schleper C."/>
            <person name="Guy L."/>
            <person name="Ettema T.J."/>
        </authorList>
    </citation>
    <scope>NUCLEOTIDE SEQUENCE</scope>
</reference>
<evidence type="ECO:0008006" key="2">
    <source>
        <dbReference type="Google" id="ProtNLM"/>
    </source>
</evidence>
<sequence>MATKPEQPTERMYDYLTGEQWFTQKYRDPQYDPYWDPFTAGGTPWEELATKYAGLPVVSGYYQDEQFYPEQSLYNQASQLYDLRETDLPGFEDWMSGAGAPYQADLTQTQPYQDIQTLTGEFGDVSDEMAGAWESAARAMGFFNADGSGDVNAYQSYLTSTREQKEAGVMGQEGIMGTEYETAARRAAGARVNQIVEANQQMIEALGTRSSAAAYSKMGEVSNMIQDELLQSDMKLLEQDLLMRQIEYEALLARSEQAQATGMAAGEQYMNMLVNNRMMALQSYSTQLDTIMKNNQQTLQQYGMELERITAHADITYKSIMAEIGYDESQMQLSEDRYNQYMMPYYDALDAWYQEELIRQGDEANRIAAEEAGATDWLGYMGTGAIVGATVGGPIGAVIGTLVGFVAATVTSWC</sequence>
<proteinExistence type="predicted"/>
<dbReference type="AlphaFoldDB" id="A0A0F9SFU8"/>
<accession>A0A0F9SFU8</accession>
<evidence type="ECO:0000313" key="1">
    <source>
        <dbReference type="EMBL" id="KKN35826.1"/>
    </source>
</evidence>